<keyword evidence="1 4" id="KW-0808">Transferase</keyword>
<dbReference type="InterPro" id="IPR000182">
    <property type="entry name" value="GNAT_dom"/>
</dbReference>
<dbReference type="InterPro" id="IPR050832">
    <property type="entry name" value="Bact_Acetyltransf"/>
</dbReference>
<evidence type="ECO:0000313" key="4">
    <source>
        <dbReference type="EMBL" id="MDK3073045.1"/>
    </source>
</evidence>
<organism evidence="4 5">
    <name type="scientific">Sedimentitalea xiamensis</name>
    <dbReference type="NCBI Taxonomy" id="3050037"/>
    <lineage>
        <taxon>Bacteria</taxon>
        <taxon>Pseudomonadati</taxon>
        <taxon>Pseudomonadota</taxon>
        <taxon>Alphaproteobacteria</taxon>
        <taxon>Rhodobacterales</taxon>
        <taxon>Paracoccaceae</taxon>
        <taxon>Sedimentitalea</taxon>
    </lineage>
</organism>
<keyword evidence="5" id="KW-1185">Reference proteome</keyword>
<dbReference type="EC" id="2.3.1.-" evidence="4"/>
<reference evidence="4 5" key="1">
    <citation type="submission" date="2023-05" db="EMBL/GenBank/DDBJ databases">
        <title>Sedimentitalea sp. nov. JM2-8.</title>
        <authorList>
            <person name="Huang J."/>
        </authorList>
    </citation>
    <scope>NUCLEOTIDE SEQUENCE [LARGE SCALE GENOMIC DNA]</scope>
    <source>
        <strain evidence="4 5">JM2-8</strain>
    </source>
</reference>
<evidence type="ECO:0000259" key="3">
    <source>
        <dbReference type="PROSITE" id="PS51186"/>
    </source>
</evidence>
<dbReference type="SUPFAM" id="SSF55729">
    <property type="entry name" value="Acyl-CoA N-acyltransferases (Nat)"/>
    <property type="match status" value="1"/>
</dbReference>
<feature type="domain" description="N-acetyltransferase" evidence="3">
    <location>
        <begin position="4"/>
        <end position="158"/>
    </location>
</feature>
<evidence type="ECO:0000256" key="2">
    <source>
        <dbReference type="ARBA" id="ARBA00023315"/>
    </source>
</evidence>
<dbReference type="CDD" id="cd04301">
    <property type="entry name" value="NAT_SF"/>
    <property type="match status" value="1"/>
</dbReference>
<proteinExistence type="predicted"/>
<name>A0ABT7FD46_9RHOB</name>
<dbReference type="PROSITE" id="PS51186">
    <property type="entry name" value="GNAT"/>
    <property type="match status" value="1"/>
</dbReference>
<dbReference type="EMBL" id="JASNJE010000007">
    <property type="protein sequence ID" value="MDK3073045.1"/>
    <property type="molecule type" value="Genomic_DNA"/>
</dbReference>
<dbReference type="GO" id="GO:0016746">
    <property type="term" value="F:acyltransferase activity"/>
    <property type="evidence" value="ECO:0007669"/>
    <property type="project" value="UniProtKB-KW"/>
</dbReference>
<dbReference type="Gene3D" id="3.40.630.30">
    <property type="match status" value="1"/>
</dbReference>
<dbReference type="PANTHER" id="PTHR43877:SF2">
    <property type="entry name" value="AMINOALKYLPHOSPHONATE N-ACETYLTRANSFERASE-RELATED"/>
    <property type="match status" value="1"/>
</dbReference>
<dbReference type="Proteomes" id="UP001227126">
    <property type="component" value="Unassembled WGS sequence"/>
</dbReference>
<accession>A0ABT7FD46</accession>
<dbReference type="RefSeq" id="WP_284484984.1">
    <property type="nucleotide sequence ID" value="NZ_JASNJE010000007.1"/>
</dbReference>
<sequence>MRDASIRTATRGDLPRLHDALCRLSADLGDVHRADLAALEQAGFGARASFRAALALRGDTTVGALVASPLFSTTLGGSGLFVSDLWVAPEERGQRLGQRLLAFAAGMQVAGGAQFIKLAVYRDNPEAERFYRRLGFVPGPSETSLRLSGAALENLKGQT</sequence>
<dbReference type="InterPro" id="IPR016181">
    <property type="entry name" value="Acyl_CoA_acyltransferase"/>
</dbReference>
<dbReference type="Pfam" id="PF00583">
    <property type="entry name" value="Acetyltransf_1"/>
    <property type="match status" value="1"/>
</dbReference>
<dbReference type="PANTHER" id="PTHR43877">
    <property type="entry name" value="AMINOALKYLPHOSPHONATE N-ACETYLTRANSFERASE-RELATED-RELATED"/>
    <property type="match status" value="1"/>
</dbReference>
<comment type="caution">
    <text evidence="4">The sequence shown here is derived from an EMBL/GenBank/DDBJ whole genome shotgun (WGS) entry which is preliminary data.</text>
</comment>
<evidence type="ECO:0000313" key="5">
    <source>
        <dbReference type="Proteomes" id="UP001227126"/>
    </source>
</evidence>
<keyword evidence="2 4" id="KW-0012">Acyltransferase</keyword>
<protein>
    <submittedName>
        <fullName evidence="4">N-acetyltransferase</fullName>
        <ecNumber evidence="4">2.3.1.-</ecNumber>
    </submittedName>
</protein>
<evidence type="ECO:0000256" key="1">
    <source>
        <dbReference type="ARBA" id="ARBA00022679"/>
    </source>
</evidence>
<gene>
    <name evidence="4" type="ORF">QO034_07995</name>
</gene>